<keyword evidence="8" id="KW-1185">Reference proteome</keyword>
<evidence type="ECO:0000259" key="7">
    <source>
        <dbReference type="PROSITE" id="PS50157"/>
    </source>
</evidence>
<dbReference type="PANTHER" id="PTHR12522:SF4">
    <property type="entry name" value="ZINC FINGER PROTEIN ELBOW"/>
    <property type="match status" value="1"/>
</dbReference>
<accession>A0ABM1BW50</accession>
<dbReference type="GeneID" id="106473693"/>
<feature type="compositionally biased region" description="Basic and acidic residues" evidence="6">
    <location>
        <begin position="54"/>
        <end position="64"/>
    </location>
</feature>
<evidence type="ECO:0000313" key="9">
    <source>
        <dbReference type="RefSeq" id="XP_013789825.1"/>
    </source>
</evidence>
<feature type="compositionally biased region" description="Polar residues" evidence="6">
    <location>
        <begin position="40"/>
        <end position="49"/>
    </location>
</feature>
<keyword evidence="4" id="KW-0862">Zinc</keyword>
<evidence type="ECO:0000256" key="5">
    <source>
        <dbReference type="PROSITE-ProRule" id="PRU00042"/>
    </source>
</evidence>
<feature type="region of interest" description="Disordered" evidence="6">
    <location>
        <begin position="77"/>
        <end position="148"/>
    </location>
</feature>
<dbReference type="Gene3D" id="3.30.160.60">
    <property type="entry name" value="Classic Zinc Finger"/>
    <property type="match status" value="1"/>
</dbReference>
<dbReference type="InterPro" id="IPR051520">
    <property type="entry name" value="Elbow/Noc_ZnFinger"/>
</dbReference>
<keyword evidence="3 5" id="KW-0863">Zinc-finger</keyword>
<evidence type="ECO:0000313" key="8">
    <source>
        <dbReference type="Proteomes" id="UP000694941"/>
    </source>
</evidence>
<dbReference type="PROSITE" id="PS50157">
    <property type="entry name" value="ZINC_FINGER_C2H2_2"/>
    <property type="match status" value="1"/>
</dbReference>
<organism evidence="8 9">
    <name type="scientific">Limulus polyphemus</name>
    <name type="common">Atlantic horseshoe crab</name>
    <dbReference type="NCBI Taxonomy" id="6850"/>
    <lineage>
        <taxon>Eukaryota</taxon>
        <taxon>Metazoa</taxon>
        <taxon>Ecdysozoa</taxon>
        <taxon>Arthropoda</taxon>
        <taxon>Chelicerata</taxon>
        <taxon>Merostomata</taxon>
        <taxon>Xiphosura</taxon>
        <taxon>Limulidae</taxon>
        <taxon>Limulus</taxon>
    </lineage>
</organism>
<evidence type="ECO:0000256" key="6">
    <source>
        <dbReference type="SAM" id="MobiDB-lite"/>
    </source>
</evidence>
<feature type="domain" description="C2H2-type" evidence="7">
    <location>
        <begin position="337"/>
        <end position="366"/>
    </location>
</feature>
<evidence type="ECO:0000256" key="4">
    <source>
        <dbReference type="ARBA" id="ARBA00022833"/>
    </source>
</evidence>
<proteinExistence type="inferred from homology"/>
<feature type="compositionally biased region" description="Polar residues" evidence="6">
    <location>
        <begin position="79"/>
        <end position="119"/>
    </location>
</feature>
<dbReference type="Proteomes" id="UP000694941">
    <property type="component" value="Unplaced"/>
</dbReference>
<evidence type="ECO:0000256" key="2">
    <source>
        <dbReference type="ARBA" id="ARBA00022723"/>
    </source>
</evidence>
<feature type="compositionally biased region" description="Low complexity" evidence="6">
    <location>
        <begin position="133"/>
        <end position="147"/>
    </location>
</feature>
<sequence length="459" mass="48821">MLTSGSHHYIQPEYLSPLPTTLDAKKSPLALLAQTCSQIGADNSNNKPISSGLEKPKNSDKTREKMSFVEDKNFFKPYESSSKKNNSGSAEKRSTVTPITSESPKSNTTNNDYSKTSMCVSEERSPNSEQGATPSSSKSTPTPTSSTYAISQNTLSSLGYFSSGSLHSLDTECSESSSKELLGSFPDSNPFSVYKPGANPLGNCVGCTPMFGHIPVDIASSAHNFPTSVTTKSVVSPMKQNMLPVGGGMSQYVGYTCVKTPGGGTSFVPFCRDPSCVNCQFTLASAQPNQCANGCSQCNPDRLPGMGLAGLVPGLSGSSSPTAITGLHPHSVIHRPNVCSWMIGNSFCGKRFSSSEELLRHLRNHTSFSVVDSASSLSYFPANLNGPCHIHYGSPTTPTNVRLSYPSSLSPLSNRFHPYKSSLPTLPGVPLSQVPYSGLGLYCPPYSFYGQRVGPPVQP</sequence>
<dbReference type="RefSeq" id="XP_013789825.1">
    <property type="nucleotide sequence ID" value="XM_013934371.2"/>
</dbReference>
<gene>
    <name evidence="9" type="primary">LOC106473693</name>
</gene>
<name>A0ABM1BW50_LIMPO</name>
<dbReference type="PANTHER" id="PTHR12522">
    <property type="entry name" value="ZINC-FINGER PROTEIN NOLZ1-RELATED"/>
    <property type="match status" value="1"/>
</dbReference>
<keyword evidence="2" id="KW-0479">Metal-binding</keyword>
<dbReference type="InterPro" id="IPR013087">
    <property type="entry name" value="Znf_C2H2_type"/>
</dbReference>
<evidence type="ECO:0000256" key="3">
    <source>
        <dbReference type="ARBA" id="ARBA00022771"/>
    </source>
</evidence>
<feature type="region of interest" description="Disordered" evidence="6">
    <location>
        <begin position="40"/>
        <end position="64"/>
    </location>
</feature>
<evidence type="ECO:0000256" key="1">
    <source>
        <dbReference type="ARBA" id="ARBA00010144"/>
    </source>
</evidence>
<comment type="similarity">
    <text evidence="1">Belongs to the Elbow/Noc family.</text>
</comment>
<protein>
    <submittedName>
        <fullName evidence="9">Zinc finger protein Noc-like</fullName>
    </submittedName>
</protein>
<reference evidence="9" key="1">
    <citation type="submission" date="2025-08" db="UniProtKB">
        <authorList>
            <consortium name="RefSeq"/>
        </authorList>
    </citation>
    <scope>IDENTIFICATION</scope>
    <source>
        <tissue evidence="9">Muscle</tissue>
    </source>
</reference>